<dbReference type="PANTHER" id="PTHR24186">
    <property type="entry name" value="PROTEIN PHOSPHATASE 1 REGULATORY SUBUNIT"/>
    <property type="match status" value="1"/>
</dbReference>
<dbReference type="AlphaFoldDB" id="A0A6A6M865"/>
<evidence type="ECO:0000313" key="9">
    <source>
        <dbReference type="EMBL" id="KAF2309464.1"/>
    </source>
</evidence>
<name>A0A6A6M865_HEVBR</name>
<evidence type="ECO:0000256" key="2">
    <source>
        <dbReference type="ARBA" id="ARBA00022692"/>
    </source>
</evidence>
<feature type="transmembrane region" description="Helical" evidence="7">
    <location>
        <begin position="282"/>
        <end position="304"/>
    </location>
</feature>
<protein>
    <recommendedName>
        <fullName evidence="8">PGG domain-containing protein</fullName>
    </recommendedName>
</protein>
<evidence type="ECO:0000256" key="7">
    <source>
        <dbReference type="SAM" id="Phobius"/>
    </source>
</evidence>
<dbReference type="InterPro" id="IPR002110">
    <property type="entry name" value="Ankyrin_rpt"/>
</dbReference>
<dbReference type="InterPro" id="IPR036770">
    <property type="entry name" value="Ankyrin_rpt-contain_sf"/>
</dbReference>
<evidence type="ECO:0000256" key="1">
    <source>
        <dbReference type="ARBA" id="ARBA00004141"/>
    </source>
</evidence>
<comment type="caution">
    <text evidence="9">The sequence shown here is derived from an EMBL/GenBank/DDBJ whole genome shotgun (WGS) entry which is preliminary data.</text>
</comment>
<dbReference type="SMART" id="SM00248">
    <property type="entry name" value="ANK"/>
    <property type="match status" value="3"/>
</dbReference>
<dbReference type="Proteomes" id="UP000467840">
    <property type="component" value="Chromosome 14"/>
</dbReference>
<feature type="domain" description="PGG" evidence="8">
    <location>
        <begin position="191"/>
        <end position="303"/>
    </location>
</feature>
<reference evidence="9 10" key="1">
    <citation type="journal article" date="2020" name="Mol. Plant">
        <title>The Chromosome-Based Rubber Tree Genome Provides New Insights into Spurge Genome Evolution and Rubber Biosynthesis.</title>
        <authorList>
            <person name="Liu J."/>
            <person name="Shi C."/>
            <person name="Shi C.C."/>
            <person name="Li W."/>
            <person name="Zhang Q.J."/>
            <person name="Zhang Y."/>
            <person name="Li K."/>
            <person name="Lu H.F."/>
            <person name="Shi C."/>
            <person name="Zhu S.T."/>
            <person name="Xiao Z.Y."/>
            <person name="Nan H."/>
            <person name="Yue Y."/>
            <person name="Zhu X.G."/>
            <person name="Wu Y."/>
            <person name="Hong X.N."/>
            <person name="Fan G.Y."/>
            <person name="Tong Y."/>
            <person name="Zhang D."/>
            <person name="Mao C.L."/>
            <person name="Liu Y.L."/>
            <person name="Hao S.J."/>
            <person name="Liu W.Q."/>
            <person name="Lv M.Q."/>
            <person name="Zhang H.B."/>
            <person name="Liu Y."/>
            <person name="Hu-Tang G.R."/>
            <person name="Wang J.P."/>
            <person name="Wang J.H."/>
            <person name="Sun Y.H."/>
            <person name="Ni S.B."/>
            <person name="Chen W.B."/>
            <person name="Zhang X.C."/>
            <person name="Jiao Y.N."/>
            <person name="Eichler E.E."/>
            <person name="Li G.H."/>
            <person name="Liu X."/>
            <person name="Gao L.Z."/>
        </authorList>
    </citation>
    <scope>NUCLEOTIDE SEQUENCE [LARGE SCALE GENOMIC DNA]</scope>
    <source>
        <strain evidence="10">cv. GT1</strain>
        <tissue evidence="9">Leaf</tissue>
    </source>
</reference>
<dbReference type="GO" id="GO:0005886">
    <property type="term" value="C:plasma membrane"/>
    <property type="evidence" value="ECO:0007669"/>
    <property type="project" value="TreeGrafter"/>
</dbReference>
<dbReference type="Pfam" id="PF12796">
    <property type="entry name" value="Ank_2"/>
    <property type="match status" value="1"/>
</dbReference>
<accession>A0A6A6M865</accession>
<feature type="transmembrane region" description="Helical" evidence="7">
    <location>
        <begin position="250"/>
        <end position="270"/>
    </location>
</feature>
<organism evidence="9 10">
    <name type="scientific">Hevea brasiliensis</name>
    <name type="common">Para rubber tree</name>
    <name type="synonym">Siphonia brasiliensis</name>
    <dbReference type="NCBI Taxonomy" id="3981"/>
    <lineage>
        <taxon>Eukaryota</taxon>
        <taxon>Viridiplantae</taxon>
        <taxon>Streptophyta</taxon>
        <taxon>Embryophyta</taxon>
        <taxon>Tracheophyta</taxon>
        <taxon>Spermatophyta</taxon>
        <taxon>Magnoliopsida</taxon>
        <taxon>eudicotyledons</taxon>
        <taxon>Gunneridae</taxon>
        <taxon>Pentapetalae</taxon>
        <taxon>rosids</taxon>
        <taxon>fabids</taxon>
        <taxon>Malpighiales</taxon>
        <taxon>Euphorbiaceae</taxon>
        <taxon>Crotonoideae</taxon>
        <taxon>Micrandreae</taxon>
        <taxon>Hevea</taxon>
    </lineage>
</organism>
<evidence type="ECO:0000256" key="3">
    <source>
        <dbReference type="ARBA" id="ARBA00022737"/>
    </source>
</evidence>
<sequence length="348" mass="38326">MALHVAARNGRSLGVVKAILSKEDPHFTYSANRIGKLSLLAIDNTRTDIVAELLNNPNSQSLQYDGRLYGETVLHKAVERWDIQAVHLLLEKQSTLAKDQDSGGGIALHYAANEGSSSTVATLLDKDKSIACIADVAKFTALHIAALQGFKHNNFLFSLLKDKKDILDVMKLNRKYKTKMARKREEIILRQLEEAIGSHLVASALVATVTFAAAFTLPGGCISDETNSEKGTPILSKNSAFKAFIISDTIAMTLSISSVFIYFIAVMLGYKTKYCWLIKTAFRFIFLARGAMVVAFVAGTYAVLAPSLGLAIATCHWFELLSLLVYIFIRLCCIPRYDDHDDGRILTL</sequence>
<evidence type="ECO:0000256" key="4">
    <source>
        <dbReference type="ARBA" id="ARBA00022989"/>
    </source>
</evidence>
<evidence type="ECO:0000313" key="10">
    <source>
        <dbReference type="Proteomes" id="UP000467840"/>
    </source>
</evidence>
<keyword evidence="5" id="KW-0040">ANK repeat</keyword>
<keyword evidence="10" id="KW-1185">Reference proteome</keyword>
<keyword evidence="4 7" id="KW-1133">Transmembrane helix</keyword>
<keyword evidence="3" id="KW-0677">Repeat</keyword>
<proteinExistence type="predicted"/>
<keyword evidence="2 7" id="KW-0812">Transmembrane</keyword>
<dbReference type="EMBL" id="JAAGAX010000006">
    <property type="protein sequence ID" value="KAF2309464.1"/>
    <property type="molecule type" value="Genomic_DNA"/>
</dbReference>
<evidence type="ECO:0000259" key="8">
    <source>
        <dbReference type="Pfam" id="PF13962"/>
    </source>
</evidence>
<dbReference type="Pfam" id="PF13962">
    <property type="entry name" value="PGG"/>
    <property type="match status" value="1"/>
</dbReference>
<dbReference type="InterPro" id="IPR026961">
    <property type="entry name" value="PGG_dom"/>
</dbReference>
<evidence type="ECO:0000256" key="6">
    <source>
        <dbReference type="ARBA" id="ARBA00023136"/>
    </source>
</evidence>
<gene>
    <name evidence="9" type="ORF">GH714_002800</name>
</gene>
<dbReference type="Gene3D" id="1.25.40.20">
    <property type="entry name" value="Ankyrin repeat-containing domain"/>
    <property type="match status" value="1"/>
</dbReference>
<dbReference type="SUPFAM" id="SSF48403">
    <property type="entry name" value="Ankyrin repeat"/>
    <property type="match status" value="1"/>
</dbReference>
<evidence type="ECO:0000256" key="5">
    <source>
        <dbReference type="ARBA" id="ARBA00023043"/>
    </source>
</evidence>
<feature type="transmembrane region" description="Helical" evidence="7">
    <location>
        <begin position="310"/>
        <end position="329"/>
    </location>
</feature>
<keyword evidence="6 7" id="KW-0472">Membrane</keyword>
<dbReference type="PANTHER" id="PTHR24186:SF36">
    <property type="entry name" value="SERINE_THREONINE-PROTEIN PHOSPHATASE 6 REGULATORY ANKYRIN REPEAT SUBUNIT A-LIKE"/>
    <property type="match status" value="1"/>
</dbReference>
<comment type="subcellular location">
    <subcellularLocation>
        <location evidence="1">Membrane</location>
        <topology evidence="1">Multi-pass membrane protein</topology>
    </subcellularLocation>
</comment>